<dbReference type="CDD" id="cd00438">
    <property type="entry name" value="cupin_RmlC"/>
    <property type="match status" value="1"/>
</dbReference>
<evidence type="ECO:0000256" key="4">
    <source>
        <dbReference type="ARBA" id="ARBA00019595"/>
    </source>
</evidence>
<proteinExistence type="inferred from homology"/>
<evidence type="ECO:0000256" key="6">
    <source>
        <dbReference type="PIRSR" id="PIRSR600888-3"/>
    </source>
</evidence>
<dbReference type="SUPFAM" id="SSF51182">
    <property type="entry name" value="RmlC-like cupins"/>
    <property type="match status" value="1"/>
</dbReference>
<dbReference type="GO" id="GO:0005829">
    <property type="term" value="C:cytosol"/>
    <property type="evidence" value="ECO:0007669"/>
    <property type="project" value="TreeGrafter"/>
</dbReference>
<comment type="similarity">
    <text evidence="7">Belongs to the dTDP-4-dehydrorhamnose 3,5-epimerase family.</text>
</comment>
<comment type="pathway">
    <text evidence="7">Carbohydrate biosynthesis; dTDP-L-rhamnose biosynthesis.</text>
</comment>
<comment type="subunit">
    <text evidence="7">Homodimer.</text>
</comment>
<organism evidence="8 9">
    <name type="scientific">Roseivirga spongicola</name>
    <dbReference type="NCBI Taxonomy" id="333140"/>
    <lineage>
        <taxon>Bacteria</taxon>
        <taxon>Pseudomonadati</taxon>
        <taxon>Bacteroidota</taxon>
        <taxon>Cytophagia</taxon>
        <taxon>Cytophagales</taxon>
        <taxon>Roseivirgaceae</taxon>
        <taxon>Roseivirga</taxon>
    </lineage>
</organism>
<dbReference type="EMBL" id="LRPC01000001">
    <property type="protein sequence ID" value="KYG78240.1"/>
    <property type="molecule type" value="Genomic_DNA"/>
</dbReference>
<evidence type="ECO:0000313" key="8">
    <source>
        <dbReference type="EMBL" id="KYG78240.1"/>
    </source>
</evidence>
<feature type="active site" description="Proton donor" evidence="5">
    <location>
        <position position="130"/>
    </location>
</feature>
<dbReference type="InterPro" id="IPR014710">
    <property type="entry name" value="RmlC-like_jellyroll"/>
</dbReference>
<dbReference type="GO" id="GO:0008830">
    <property type="term" value="F:dTDP-4-dehydrorhamnose 3,5-epimerase activity"/>
    <property type="evidence" value="ECO:0007669"/>
    <property type="project" value="UniProtKB-UniRule"/>
</dbReference>
<dbReference type="Proteomes" id="UP000075606">
    <property type="component" value="Unassembled WGS sequence"/>
</dbReference>
<evidence type="ECO:0000256" key="1">
    <source>
        <dbReference type="ARBA" id="ARBA00001298"/>
    </source>
</evidence>
<name>A0A150XHM5_9BACT</name>
<reference evidence="8 9" key="1">
    <citation type="submission" date="2016-01" db="EMBL/GenBank/DDBJ databases">
        <title>Genome sequencing of Roseivirga spongicola UST030701-084.</title>
        <authorList>
            <person name="Selvaratnam C."/>
            <person name="Thevarajoo S."/>
            <person name="Goh K.M."/>
            <person name="Ee R."/>
            <person name="Chan K.-G."/>
            <person name="Chong C.S."/>
        </authorList>
    </citation>
    <scope>NUCLEOTIDE SEQUENCE [LARGE SCALE GENOMIC DNA]</scope>
    <source>
        <strain evidence="8 9">UST030701-084</strain>
    </source>
</reference>
<dbReference type="AlphaFoldDB" id="A0A150XHM5"/>
<dbReference type="InterPro" id="IPR011051">
    <property type="entry name" value="RmlC_Cupin_sf"/>
</dbReference>
<keyword evidence="9" id="KW-1185">Reference proteome</keyword>
<dbReference type="UniPathway" id="UPA00124"/>
<dbReference type="GO" id="GO:0000271">
    <property type="term" value="P:polysaccharide biosynthetic process"/>
    <property type="evidence" value="ECO:0007669"/>
    <property type="project" value="TreeGrafter"/>
</dbReference>
<dbReference type="PANTHER" id="PTHR21047">
    <property type="entry name" value="DTDP-6-DEOXY-D-GLUCOSE-3,5 EPIMERASE"/>
    <property type="match status" value="1"/>
</dbReference>
<gene>
    <name evidence="8" type="ORF">AWW68_05595</name>
</gene>
<keyword evidence="7" id="KW-0413">Isomerase</keyword>
<dbReference type="RefSeq" id="WP_068217581.1">
    <property type="nucleotide sequence ID" value="NZ_CP139724.1"/>
</dbReference>
<dbReference type="GO" id="GO:0019305">
    <property type="term" value="P:dTDP-rhamnose biosynthetic process"/>
    <property type="evidence" value="ECO:0007669"/>
    <property type="project" value="UniProtKB-UniRule"/>
</dbReference>
<feature type="site" description="Participates in a stacking interaction with the thymidine ring of dTDP-4-oxo-6-deoxyglucose" evidence="6">
    <location>
        <position position="136"/>
    </location>
</feature>
<dbReference type="EC" id="5.1.3.13" evidence="3 7"/>
<evidence type="ECO:0000256" key="3">
    <source>
        <dbReference type="ARBA" id="ARBA00012098"/>
    </source>
</evidence>
<dbReference type="STRING" id="333140.AWW68_05595"/>
<evidence type="ECO:0000256" key="2">
    <source>
        <dbReference type="ARBA" id="ARBA00001997"/>
    </source>
</evidence>
<evidence type="ECO:0000313" key="9">
    <source>
        <dbReference type="Proteomes" id="UP000075606"/>
    </source>
</evidence>
<evidence type="ECO:0000256" key="7">
    <source>
        <dbReference type="RuleBase" id="RU364069"/>
    </source>
</evidence>
<feature type="active site" description="Proton acceptor" evidence="5">
    <location>
        <position position="61"/>
    </location>
</feature>
<dbReference type="Pfam" id="PF00908">
    <property type="entry name" value="dTDP_sugar_isom"/>
    <property type="match status" value="1"/>
</dbReference>
<comment type="function">
    <text evidence="2 7">Catalyzes the epimerization of the C3' and C5'positions of dTDP-6-deoxy-D-xylo-4-hexulose, forming dTDP-6-deoxy-L-lyxo-4-hexulose.</text>
</comment>
<dbReference type="OrthoDB" id="9800680at2"/>
<comment type="caution">
    <text evidence="8">The sequence shown here is derived from an EMBL/GenBank/DDBJ whole genome shotgun (WGS) entry which is preliminary data.</text>
</comment>
<dbReference type="PANTHER" id="PTHR21047:SF2">
    <property type="entry name" value="THYMIDINE DIPHOSPHO-4-KETO-RHAMNOSE 3,5-EPIMERASE"/>
    <property type="match status" value="1"/>
</dbReference>
<comment type="catalytic activity">
    <reaction evidence="1 7">
        <text>dTDP-4-dehydro-6-deoxy-alpha-D-glucose = dTDP-4-dehydro-beta-L-rhamnose</text>
        <dbReference type="Rhea" id="RHEA:16969"/>
        <dbReference type="ChEBI" id="CHEBI:57649"/>
        <dbReference type="ChEBI" id="CHEBI:62830"/>
        <dbReference type="EC" id="5.1.3.13"/>
    </reaction>
</comment>
<protein>
    <recommendedName>
        <fullName evidence="4 7">dTDP-4-dehydrorhamnose 3,5-epimerase</fullName>
        <ecNumber evidence="3 7">5.1.3.13</ecNumber>
    </recommendedName>
    <alternativeName>
        <fullName evidence="7">Thymidine diphospho-4-keto-rhamnose 3,5-epimerase</fullName>
    </alternativeName>
</protein>
<dbReference type="InterPro" id="IPR000888">
    <property type="entry name" value="RmlC-like"/>
</dbReference>
<dbReference type="NCBIfam" id="TIGR01221">
    <property type="entry name" value="rmlC"/>
    <property type="match status" value="1"/>
</dbReference>
<dbReference type="Gene3D" id="2.60.120.10">
    <property type="entry name" value="Jelly Rolls"/>
    <property type="match status" value="1"/>
</dbReference>
<evidence type="ECO:0000256" key="5">
    <source>
        <dbReference type="PIRSR" id="PIRSR600888-1"/>
    </source>
</evidence>
<accession>A0A150XHM5</accession>
<sequence>MKVIETGFDGLYELEPKVFGDQRGYFFESYRRELYQELGIQEDFVQDNESFSVKGTLRGLHYQQTPHAQAKLVRVVKGKVLDIALDIRKDSPTFGKHHTVLLEAERHNMFLVPAGFAHGFVALEDSVFFYKCSNYYNKESEGGILWNDPALNIDWGIENPIVSEKDQVLPTFASYKEKPAF</sequence>